<protein>
    <submittedName>
        <fullName evidence="2">Uncharacterized protein</fullName>
    </submittedName>
</protein>
<dbReference type="EMBL" id="JBHVBU010000123">
    <property type="protein sequence ID" value="MFE7967052.1"/>
    <property type="molecule type" value="Genomic_DNA"/>
</dbReference>
<comment type="caution">
    <text evidence="2">The sequence shown here is derived from an EMBL/GenBank/DDBJ whole genome shotgun (WGS) entry which is preliminary data.</text>
</comment>
<evidence type="ECO:0000313" key="2">
    <source>
        <dbReference type="EMBL" id="MFE7967052.1"/>
    </source>
</evidence>
<keyword evidence="3" id="KW-1185">Reference proteome</keyword>
<name>A0ABW6JQW4_STRCE</name>
<proteinExistence type="predicted"/>
<sequence length="87" mass="9174">MRSAGIPPDPAGEKRRHLLDALAEAAADVVRHEDKAVDAARNRCGSTNGGGNNLDRTPSQRFTYKDVTTSEAQGKATNEALKASGPN</sequence>
<dbReference type="RefSeq" id="WP_381728390.1">
    <property type="nucleotide sequence ID" value="NZ_JBHVBU010000123.1"/>
</dbReference>
<gene>
    <name evidence="2" type="ORF">ACFU0X_29105</name>
</gene>
<evidence type="ECO:0000256" key="1">
    <source>
        <dbReference type="SAM" id="MobiDB-lite"/>
    </source>
</evidence>
<organism evidence="2 3">
    <name type="scientific">Streptomyces cellulosae</name>
    <dbReference type="NCBI Taxonomy" id="1968"/>
    <lineage>
        <taxon>Bacteria</taxon>
        <taxon>Bacillati</taxon>
        <taxon>Actinomycetota</taxon>
        <taxon>Actinomycetes</taxon>
        <taxon>Kitasatosporales</taxon>
        <taxon>Streptomycetaceae</taxon>
        <taxon>Streptomyces</taxon>
    </lineage>
</organism>
<accession>A0ABW6JQW4</accession>
<evidence type="ECO:0000313" key="3">
    <source>
        <dbReference type="Proteomes" id="UP001600650"/>
    </source>
</evidence>
<feature type="region of interest" description="Disordered" evidence="1">
    <location>
        <begin position="67"/>
        <end position="87"/>
    </location>
</feature>
<reference evidence="2 3" key="1">
    <citation type="submission" date="2024-09" db="EMBL/GenBank/DDBJ databases">
        <title>The Natural Products Discovery Center: Release of the First 8490 Sequenced Strains for Exploring Actinobacteria Biosynthetic Diversity.</title>
        <authorList>
            <person name="Kalkreuter E."/>
            <person name="Kautsar S.A."/>
            <person name="Yang D."/>
            <person name="Bader C.D."/>
            <person name="Teijaro C.N."/>
            <person name="Fluegel L."/>
            <person name="Davis C.M."/>
            <person name="Simpson J.R."/>
            <person name="Lauterbach L."/>
            <person name="Steele A.D."/>
            <person name="Gui C."/>
            <person name="Meng S."/>
            <person name="Li G."/>
            <person name="Viehrig K."/>
            <person name="Ye F."/>
            <person name="Su P."/>
            <person name="Kiefer A.F."/>
            <person name="Nichols A."/>
            <person name="Cepeda A.J."/>
            <person name="Yan W."/>
            <person name="Fan B."/>
            <person name="Jiang Y."/>
            <person name="Adhikari A."/>
            <person name="Zheng C.-J."/>
            <person name="Schuster L."/>
            <person name="Cowan T.M."/>
            <person name="Smanski M.J."/>
            <person name="Chevrette M.G."/>
            <person name="De Carvalho L.P.S."/>
            <person name="Shen B."/>
        </authorList>
    </citation>
    <scope>NUCLEOTIDE SEQUENCE [LARGE SCALE GENOMIC DNA]</scope>
    <source>
        <strain evidence="2 3">NPDC057399</strain>
    </source>
</reference>
<feature type="compositionally biased region" description="Polar residues" evidence="1">
    <location>
        <begin position="67"/>
        <end position="76"/>
    </location>
</feature>
<dbReference type="Proteomes" id="UP001600650">
    <property type="component" value="Unassembled WGS sequence"/>
</dbReference>